<accession>A0A5D0QNM4</accession>
<evidence type="ECO:0000313" key="2">
    <source>
        <dbReference type="Proteomes" id="UP000324358"/>
    </source>
</evidence>
<protein>
    <recommendedName>
        <fullName evidence="3">GLPGLI family protein</fullName>
    </recommendedName>
</protein>
<dbReference type="AlphaFoldDB" id="A0A5D0QNM4"/>
<dbReference type="EMBL" id="VSKL01000007">
    <property type="protein sequence ID" value="TYB70750.1"/>
    <property type="molecule type" value="Genomic_DNA"/>
</dbReference>
<sequence length="224" mass="26215">MRITLLLLLILPVFSFSQKTYHFDYMLTYETTFFKEDSIKNKTVYLTNSKDNSYFATITIEDNLNCKLIFMQHDKLYANVRVAQTELIQAEFITIACDAIVKSKNNFKNITKHYEYISLKDSLMQNKTIAAYTLKSTYSLKKKLKNHAGSNLYIVDTSYNFHLPILTHPTAYEEWKIHKNLPNGIYIEKKFFNELDEAFSSEKLISISKIDKTIVTDGDCRHLR</sequence>
<name>A0A5D0QNM4_9FLAO</name>
<organism evidence="1 2">
    <name type="scientific">Bizionia algoritergicola</name>
    <dbReference type="NCBI Taxonomy" id="291187"/>
    <lineage>
        <taxon>Bacteria</taxon>
        <taxon>Pseudomonadati</taxon>
        <taxon>Bacteroidota</taxon>
        <taxon>Flavobacteriia</taxon>
        <taxon>Flavobacteriales</taxon>
        <taxon>Flavobacteriaceae</taxon>
        <taxon>Bizionia</taxon>
    </lineage>
</organism>
<keyword evidence="2" id="KW-1185">Reference proteome</keyword>
<dbReference type="OrthoDB" id="1430565at2"/>
<gene>
    <name evidence="1" type="ORF">ES675_14665</name>
</gene>
<comment type="caution">
    <text evidence="1">The sequence shown here is derived from an EMBL/GenBank/DDBJ whole genome shotgun (WGS) entry which is preliminary data.</text>
</comment>
<evidence type="ECO:0000313" key="1">
    <source>
        <dbReference type="EMBL" id="TYB70750.1"/>
    </source>
</evidence>
<dbReference type="Proteomes" id="UP000324358">
    <property type="component" value="Unassembled WGS sequence"/>
</dbReference>
<reference evidence="1 2" key="1">
    <citation type="submission" date="2019-08" db="EMBL/GenBank/DDBJ databases">
        <title>Genomes of Antarctic Bizionia species.</title>
        <authorList>
            <person name="Bowman J.P."/>
        </authorList>
    </citation>
    <scope>NUCLEOTIDE SEQUENCE [LARGE SCALE GENOMIC DNA]</scope>
    <source>
        <strain evidence="1 2">APA-1</strain>
    </source>
</reference>
<dbReference type="RefSeq" id="WP_066252096.1">
    <property type="nucleotide sequence ID" value="NZ_VSKL01000007.1"/>
</dbReference>
<evidence type="ECO:0008006" key="3">
    <source>
        <dbReference type="Google" id="ProtNLM"/>
    </source>
</evidence>
<proteinExistence type="predicted"/>